<dbReference type="AlphaFoldDB" id="A0A2Z3JK88"/>
<name>A0A2Z3JK88_9DEIO</name>
<organism evidence="1 2">
    <name type="scientific">Deinococcus irradiatisoli</name>
    <dbReference type="NCBI Taxonomy" id="2202254"/>
    <lineage>
        <taxon>Bacteria</taxon>
        <taxon>Thermotogati</taxon>
        <taxon>Deinococcota</taxon>
        <taxon>Deinococci</taxon>
        <taxon>Deinococcales</taxon>
        <taxon>Deinococcaceae</taxon>
        <taxon>Deinococcus</taxon>
    </lineage>
</organism>
<accession>A0A2Z3JK88</accession>
<dbReference type="EMBL" id="CP029494">
    <property type="protein sequence ID" value="AWN24001.1"/>
    <property type="molecule type" value="Genomic_DNA"/>
</dbReference>
<gene>
    <name evidence="1" type="ORF">DKM44_12805</name>
</gene>
<dbReference type="Proteomes" id="UP000245368">
    <property type="component" value="Chromosome"/>
</dbReference>
<dbReference type="RefSeq" id="WP_109827729.1">
    <property type="nucleotide sequence ID" value="NZ_CP029494.1"/>
</dbReference>
<dbReference type="OrthoDB" id="72641at2"/>
<reference evidence="1 2" key="1">
    <citation type="submission" date="2018-05" db="EMBL/GenBank/DDBJ databases">
        <title>Complete Genome Sequence of Deinococcus sp. strain 17bor-2.</title>
        <authorList>
            <person name="Srinivasan S."/>
        </authorList>
    </citation>
    <scope>NUCLEOTIDE SEQUENCE [LARGE SCALE GENOMIC DNA]</scope>
    <source>
        <strain evidence="1 2">17bor-2</strain>
    </source>
</reference>
<keyword evidence="2" id="KW-1185">Reference proteome</keyword>
<sequence length="116" mass="13337">MPLLKPEQFEALSAETGFMLYLRDRPMLNYHFSKMGEAGWKAMAEPDENTPPNPYIKRAMAEHLSAYNLPEFANRTVPKRAAREFLKALKKKRVPSWVLAIAPYQEIQEVGGEDKK</sequence>
<dbReference type="KEGG" id="dez:DKM44_12805"/>
<protein>
    <submittedName>
        <fullName evidence="1">Uncharacterized protein</fullName>
    </submittedName>
</protein>
<evidence type="ECO:0000313" key="2">
    <source>
        <dbReference type="Proteomes" id="UP000245368"/>
    </source>
</evidence>
<proteinExistence type="predicted"/>
<evidence type="ECO:0000313" key="1">
    <source>
        <dbReference type="EMBL" id="AWN24001.1"/>
    </source>
</evidence>